<sequence>MGCKPNYKHCHFNPSVEGEEYRCQWSRTAEEQRDPSLHSG</sequence>
<dbReference type="EMBL" id="FAXA01000248">
    <property type="protein sequence ID" value="CUV05090.1"/>
    <property type="molecule type" value="Genomic_DNA"/>
</dbReference>
<evidence type="ECO:0000313" key="1">
    <source>
        <dbReference type="EMBL" id="CUV05090.1"/>
    </source>
</evidence>
<organism evidence="1">
    <name type="scientific">hydrothermal vent metagenome</name>
    <dbReference type="NCBI Taxonomy" id="652676"/>
    <lineage>
        <taxon>unclassified sequences</taxon>
        <taxon>metagenomes</taxon>
        <taxon>ecological metagenomes</taxon>
    </lineage>
</organism>
<name>A0A160VC80_9ZZZZ</name>
<gene>
    <name evidence="1" type="ORF">MGWOODY_Clf2647</name>
</gene>
<protein>
    <submittedName>
        <fullName evidence="1">Uncharacterized protein</fullName>
    </submittedName>
</protein>
<dbReference type="AlphaFoldDB" id="A0A160VC80"/>
<proteinExistence type="predicted"/>
<accession>A0A160VC80</accession>
<reference evidence="1" key="1">
    <citation type="submission" date="2015-10" db="EMBL/GenBank/DDBJ databases">
        <authorList>
            <person name="Gilbert D.G."/>
        </authorList>
    </citation>
    <scope>NUCLEOTIDE SEQUENCE</scope>
</reference>